<feature type="domain" description="G" evidence="2">
    <location>
        <begin position="18"/>
        <end position="98"/>
    </location>
</feature>
<dbReference type="InterPro" id="IPR006073">
    <property type="entry name" value="GTP-bd"/>
</dbReference>
<dbReference type="AlphaFoldDB" id="A0A8H7KG40"/>
<dbReference type="InterPro" id="IPR027417">
    <property type="entry name" value="P-loop_NTPase"/>
</dbReference>
<sequence length="326" mass="36818">MATRINATRDVRKDDTIIAFMGPTGAGKSFFIDLLTGASDQDRRAGSTLRSVTSQIEATTVVYPFDENKRVVLVDTPGFDDTTRSDMQILQMISEWLQSTYKADVKLSGLIYLHRITDNRMAGSPYKNLRMFGELCGDVAMNQVFLVSTMWGKIKPEIGAAREKELVQRFWEPLIKKGSRVERLSETKSDEAWRIVKILIDIHDKKLTKEIVLLQEEMVDLGIKLNETQAGKTLYTSLQKQLVDQKDALKSLLAQVEKSNDRELTKELKKEYDKIEADFQKTFEEAKKFKVSLGTKIAGIFGGKKAKAKANTTSAICGSSFRRSRQ</sequence>
<evidence type="ECO:0000256" key="1">
    <source>
        <dbReference type="SAM" id="Coils"/>
    </source>
</evidence>
<dbReference type="Proteomes" id="UP000629468">
    <property type="component" value="Unassembled WGS sequence"/>
</dbReference>
<reference evidence="3 4" key="1">
    <citation type="journal article" name="Sci. Rep.">
        <title>Telomere-to-telomere assembled and centromere annotated genomes of the two main subspecies of the button mushroom Agaricus bisporus reveal especially polymorphic chromosome ends.</title>
        <authorList>
            <person name="Sonnenberg A.S.M."/>
            <person name="Sedaghat-Telgerd N."/>
            <person name="Lavrijssen B."/>
            <person name="Ohm R.A."/>
            <person name="Hendrickx P.M."/>
            <person name="Scholtmeijer K."/>
            <person name="Baars J.J.P."/>
            <person name="van Peer A."/>
        </authorList>
    </citation>
    <scope>NUCLEOTIDE SEQUENCE [LARGE SCALE GENOMIC DNA]</scope>
    <source>
        <strain evidence="3 4">H119_p4</strain>
    </source>
</reference>
<evidence type="ECO:0000259" key="2">
    <source>
        <dbReference type="Pfam" id="PF01926"/>
    </source>
</evidence>
<evidence type="ECO:0000313" key="4">
    <source>
        <dbReference type="Proteomes" id="UP000629468"/>
    </source>
</evidence>
<dbReference type="SUPFAM" id="SSF52540">
    <property type="entry name" value="P-loop containing nucleoside triphosphate hydrolases"/>
    <property type="match status" value="1"/>
</dbReference>
<dbReference type="Pfam" id="PF01926">
    <property type="entry name" value="MMR_HSR1"/>
    <property type="match status" value="1"/>
</dbReference>
<feature type="coiled-coil region" evidence="1">
    <location>
        <begin position="235"/>
        <end position="285"/>
    </location>
</feature>
<dbReference type="GO" id="GO:0005525">
    <property type="term" value="F:GTP binding"/>
    <property type="evidence" value="ECO:0007669"/>
    <property type="project" value="InterPro"/>
</dbReference>
<protein>
    <recommendedName>
        <fullName evidence="2">G domain-containing protein</fullName>
    </recommendedName>
</protein>
<keyword evidence="1" id="KW-0175">Coiled coil</keyword>
<proteinExistence type="predicted"/>
<evidence type="ECO:0000313" key="3">
    <source>
        <dbReference type="EMBL" id="KAF7771572.1"/>
    </source>
</evidence>
<dbReference type="Gene3D" id="3.40.50.300">
    <property type="entry name" value="P-loop containing nucleotide triphosphate hydrolases"/>
    <property type="match status" value="1"/>
</dbReference>
<comment type="caution">
    <text evidence="3">The sequence shown here is derived from an EMBL/GenBank/DDBJ whole genome shotgun (WGS) entry which is preliminary data.</text>
</comment>
<gene>
    <name evidence="3" type="ORF">Agabi119p4_5883</name>
</gene>
<name>A0A8H7KG40_AGABI</name>
<accession>A0A8H7KG40</accession>
<organism evidence="3 4">
    <name type="scientific">Agaricus bisporus var. burnettii</name>
    <dbReference type="NCBI Taxonomy" id="192524"/>
    <lineage>
        <taxon>Eukaryota</taxon>
        <taxon>Fungi</taxon>
        <taxon>Dikarya</taxon>
        <taxon>Basidiomycota</taxon>
        <taxon>Agaricomycotina</taxon>
        <taxon>Agaricomycetes</taxon>
        <taxon>Agaricomycetidae</taxon>
        <taxon>Agaricales</taxon>
        <taxon>Agaricineae</taxon>
        <taxon>Agaricaceae</taxon>
        <taxon>Agaricus</taxon>
    </lineage>
</organism>
<dbReference type="EMBL" id="JABXXO010000008">
    <property type="protein sequence ID" value="KAF7771572.1"/>
    <property type="molecule type" value="Genomic_DNA"/>
</dbReference>